<name>A0A561U7T0_9PSEU</name>
<dbReference type="SUPFAM" id="SSF53187">
    <property type="entry name" value="Zn-dependent exopeptidases"/>
    <property type="match status" value="1"/>
</dbReference>
<feature type="domain" description="Peptidase M20 dimerisation" evidence="2">
    <location>
        <begin position="204"/>
        <end position="296"/>
    </location>
</feature>
<dbReference type="RefSeq" id="WP_246110234.1">
    <property type="nucleotide sequence ID" value="NZ_VIWX01000002.1"/>
</dbReference>
<accession>A0A561U7T0</accession>
<dbReference type="Gene3D" id="3.30.70.360">
    <property type="match status" value="1"/>
</dbReference>
<organism evidence="3 4">
    <name type="scientific">Saccharopolyspora dendranthemae</name>
    <dbReference type="NCBI Taxonomy" id="1181886"/>
    <lineage>
        <taxon>Bacteria</taxon>
        <taxon>Bacillati</taxon>
        <taxon>Actinomycetota</taxon>
        <taxon>Actinomycetes</taxon>
        <taxon>Pseudonocardiales</taxon>
        <taxon>Pseudonocardiaceae</taxon>
        <taxon>Saccharopolyspora</taxon>
    </lineage>
</organism>
<keyword evidence="4" id="KW-1185">Reference proteome</keyword>
<dbReference type="InterPro" id="IPR017439">
    <property type="entry name" value="Amidohydrolase"/>
</dbReference>
<comment type="similarity">
    <text evidence="1">Belongs to the peptidase M20A family.</text>
</comment>
<dbReference type="PANTHER" id="PTHR30575:SF0">
    <property type="entry name" value="XAA-ARG DIPEPTIDASE"/>
    <property type="match status" value="1"/>
</dbReference>
<dbReference type="Proteomes" id="UP000316184">
    <property type="component" value="Unassembled WGS sequence"/>
</dbReference>
<dbReference type="SUPFAM" id="SSF55031">
    <property type="entry name" value="Bacterial exopeptidase dimerisation domain"/>
    <property type="match status" value="1"/>
</dbReference>
<dbReference type="GO" id="GO:0046657">
    <property type="term" value="P:folic acid catabolic process"/>
    <property type="evidence" value="ECO:0007669"/>
    <property type="project" value="TreeGrafter"/>
</dbReference>
<dbReference type="EMBL" id="VIWX01000002">
    <property type="protein sequence ID" value="TWF95418.1"/>
    <property type="molecule type" value="Genomic_DNA"/>
</dbReference>
<reference evidence="3 4" key="1">
    <citation type="submission" date="2019-06" db="EMBL/GenBank/DDBJ databases">
        <title>Sequencing the genomes of 1000 actinobacteria strains.</title>
        <authorList>
            <person name="Klenk H.-P."/>
        </authorList>
    </citation>
    <scope>NUCLEOTIDE SEQUENCE [LARGE SCALE GENOMIC DNA]</scope>
    <source>
        <strain evidence="3 4">DSM 46699</strain>
    </source>
</reference>
<dbReference type="GO" id="GO:0005737">
    <property type="term" value="C:cytoplasm"/>
    <property type="evidence" value="ECO:0007669"/>
    <property type="project" value="TreeGrafter"/>
</dbReference>
<dbReference type="NCBIfam" id="TIGR01891">
    <property type="entry name" value="amidohydrolases"/>
    <property type="match status" value="1"/>
</dbReference>
<sequence length="413" mass="42323">MKTLQNLIGGRGQNSRDEAFHQVIGPTRPASTHTALAAGAKQHAADAVSAWSGRLVELSHRVHAHPELAFEETLASAWVADALAAAGFEVEHGCYDLPTAVRATVGTGPLHIGICAEYDALPDIGHACGHNIIAAAAVGAGAALAGLADDLGLTVTVLGTPAEEGGGGKILMLERGAFAGMDAAMMVHPAAVEMAAMPGSAVSQFEVSYRGKPAHAGAYPQLGVNAADAMTVAQVAVGLLRQQTSPEDRIAGVVTEAGTAANIIPDASRGGWIVRSSTMEALAELKQRVQHCFEAGALATGCDLTTTPLSLDYADLRPDPDMLQMYRANAEALGRVFPDLSGGSPAGAATDMGNVSHAVPTIHPMLGLDCLPAVNHQPEFTAACITQAADQAVLDGATAMAWTAIDLGRARCV</sequence>
<evidence type="ECO:0000259" key="2">
    <source>
        <dbReference type="Pfam" id="PF07687"/>
    </source>
</evidence>
<evidence type="ECO:0000313" key="3">
    <source>
        <dbReference type="EMBL" id="TWF95418.1"/>
    </source>
</evidence>
<dbReference type="FunFam" id="3.30.70.360:FF:000004">
    <property type="entry name" value="Peptidase M20 domain-containing protein 2"/>
    <property type="match status" value="1"/>
</dbReference>
<dbReference type="InterPro" id="IPR036264">
    <property type="entry name" value="Bact_exopeptidase_dim_dom"/>
</dbReference>
<dbReference type="InterPro" id="IPR017144">
    <property type="entry name" value="Xaa-Arg_dipeptidase"/>
</dbReference>
<dbReference type="Pfam" id="PF01546">
    <property type="entry name" value="Peptidase_M20"/>
    <property type="match status" value="1"/>
</dbReference>
<dbReference type="Gene3D" id="3.40.630.10">
    <property type="entry name" value="Zn peptidases"/>
    <property type="match status" value="1"/>
</dbReference>
<comment type="caution">
    <text evidence="3">The sequence shown here is derived from an EMBL/GenBank/DDBJ whole genome shotgun (WGS) entry which is preliminary data.</text>
</comment>
<dbReference type="GO" id="GO:0071713">
    <property type="term" value="F:para-aminobenzoyl-glutamate hydrolase activity"/>
    <property type="evidence" value="ECO:0007669"/>
    <property type="project" value="TreeGrafter"/>
</dbReference>
<proteinExistence type="inferred from homology"/>
<keyword evidence="3" id="KW-0378">Hydrolase</keyword>
<dbReference type="InterPro" id="IPR052030">
    <property type="entry name" value="Peptidase_M20/M20A_hydrolases"/>
</dbReference>
<dbReference type="GO" id="GO:0016805">
    <property type="term" value="F:dipeptidase activity"/>
    <property type="evidence" value="ECO:0007669"/>
    <property type="project" value="InterPro"/>
</dbReference>
<gene>
    <name evidence="3" type="ORF">FHU35_12413</name>
</gene>
<protein>
    <recommendedName>
        <fullName evidence="1">Peptidase M20 domain-containing protein 2</fullName>
    </recommendedName>
</protein>
<evidence type="ECO:0000256" key="1">
    <source>
        <dbReference type="PIRNR" id="PIRNR037226"/>
    </source>
</evidence>
<dbReference type="PANTHER" id="PTHR30575">
    <property type="entry name" value="PEPTIDASE M20"/>
    <property type="match status" value="1"/>
</dbReference>
<dbReference type="InterPro" id="IPR011650">
    <property type="entry name" value="Peptidase_M20_dimer"/>
</dbReference>
<dbReference type="InterPro" id="IPR002933">
    <property type="entry name" value="Peptidase_M20"/>
</dbReference>
<dbReference type="Pfam" id="PF07687">
    <property type="entry name" value="M20_dimer"/>
    <property type="match status" value="1"/>
</dbReference>
<dbReference type="PIRSF" id="PIRSF037226">
    <property type="entry name" value="Amidohydrolase_ACY1L2_prd"/>
    <property type="match status" value="1"/>
</dbReference>
<dbReference type="AlphaFoldDB" id="A0A561U7T0"/>
<evidence type="ECO:0000313" key="4">
    <source>
        <dbReference type="Proteomes" id="UP000316184"/>
    </source>
</evidence>